<keyword evidence="1" id="KW-0812">Transmembrane</keyword>
<name>A0AAE8BHX8_9CAUD</name>
<evidence type="ECO:0000256" key="1">
    <source>
        <dbReference type="SAM" id="Phobius"/>
    </source>
</evidence>
<dbReference type="EMBL" id="MZ326859">
    <property type="protein sequence ID" value="QYW02019.1"/>
    <property type="molecule type" value="Genomic_DNA"/>
</dbReference>
<sequence length="95" mass="11118">MAAGEVMQFYMEILMLHVLALAPFAAWAILRYRRSIRRALRAWWFDLRWPEAKASEGVCCCGSPVDSHDWGDGHSPVDMYHYHRDAYIHHGEKKK</sequence>
<reference evidence="2" key="1">
    <citation type="submission" date="2021-06" db="EMBL/GenBank/DDBJ databases">
        <title>Complete genome sequence of Stenotrophomonas maltophilia phage Siara.</title>
        <authorList>
            <person name="Marmion J."/>
            <person name="Tate N."/>
            <person name="Clark J."/>
            <person name="Le T."/>
            <person name="Liu M."/>
            <person name="Burrowes B."/>
            <person name="Gill J."/>
        </authorList>
    </citation>
    <scope>NUCLEOTIDE SEQUENCE</scope>
</reference>
<gene>
    <name evidence="2" type="ORF">CPT_Siara_016</name>
</gene>
<keyword evidence="1" id="KW-0472">Membrane</keyword>
<accession>A0AAE8BHX8</accession>
<feature type="transmembrane region" description="Helical" evidence="1">
    <location>
        <begin position="6"/>
        <end position="30"/>
    </location>
</feature>
<evidence type="ECO:0000313" key="3">
    <source>
        <dbReference type="Proteomes" id="UP000827319"/>
    </source>
</evidence>
<proteinExistence type="predicted"/>
<keyword evidence="3" id="KW-1185">Reference proteome</keyword>
<evidence type="ECO:0000313" key="2">
    <source>
        <dbReference type="EMBL" id="QYW02019.1"/>
    </source>
</evidence>
<protein>
    <submittedName>
        <fullName evidence="2">Membrane protein</fullName>
    </submittedName>
</protein>
<dbReference type="Proteomes" id="UP000827319">
    <property type="component" value="Segment"/>
</dbReference>
<organism evidence="2 3">
    <name type="scientific">Stenotrophomonas phage Siara</name>
    <dbReference type="NCBI Taxonomy" id="2859658"/>
    <lineage>
        <taxon>Viruses</taxon>
        <taxon>Duplodnaviria</taxon>
        <taxon>Heunggongvirae</taxon>
        <taxon>Uroviricota</taxon>
        <taxon>Caudoviricetes</taxon>
        <taxon>Beaumontvirinae</taxon>
        <taxon>Siaravirus</taxon>
        <taxon>Siaravirus siara</taxon>
    </lineage>
</organism>
<keyword evidence="1" id="KW-1133">Transmembrane helix</keyword>